<gene>
    <name evidence="1" type="ORF">BV25DRAFT_1913917</name>
</gene>
<evidence type="ECO:0000313" key="1">
    <source>
        <dbReference type="EMBL" id="KAI0065327.1"/>
    </source>
</evidence>
<evidence type="ECO:0000313" key="2">
    <source>
        <dbReference type="Proteomes" id="UP000814140"/>
    </source>
</evidence>
<dbReference type="Proteomes" id="UP000814140">
    <property type="component" value="Unassembled WGS sequence"/>
</dbReference>
<protein>
    <submittedName>
        <fullName evidence="1">Uncharacterized protein</fullName>
    </submittedName>
</protein>
<keyword evidence="2" id="KW-1185">Reference proteome</keyword>
<comment type="caution">
    <text evidence="1">The sequence shown here is derived from an EMBL/GenBank/DDBJ whole genome shotgun (WGS) entry which is preliminary data.</text>
</comment>
<reference evidence="1" key="2">
    <citation type="journal article" date="2022" name="New Phytol.">
        <title>Evolutionary transition to the ectomycorrhizal habit in the genomes of a hyperdiverse lineage of mushroom-forming fungi.</title>
        <authorList>
            <person name="Looney B."/>
            <person name="Miyauchi S."/>
            <person name="Morin E."/>
            <person name="Drula E."/>
            <person name="Courty P.E."/>
            <person name="Kohler A."/>
            <person name="Kuo A."/>
            <person name="LaButti K."/>
            <person name="Pangilinan J."/>
            <person name="Lipzen A."/>
            <person name="Riley R."/>
            <person name="Andreopoulos W."/>
            <person name="He G."/>
            <person name="Johnson J."/>
            <person name="Nolan M."/>
            <person name="Tritt A."/>
            <person name="Barry K.W."/>
            <person name="Grigoriev I.V."/>
            <person name="Nagy L.G."/>
            <person name="Hibbett D."/>
            <person name="Henrissat B."/>
            <person name="Matheny P.B."/>
            <person name="Labbe J."/>
            <person name="Martin F.M."/>
        </authorList>
    </citation>
    <scope>NUCLEOTIDE SEQUENCE</scope>
    <source>
        <strain evidence="1">HHB10654</strain>
    </source>
</reference>
<organism evidence="1 2">
    <name type="scientific">Artomyces pyxidatus</name>
    <dbReference type="NCBI Taxonomy" id="48021"/>
    <lineage>
        <taxon>Eukaryota</taxon>
        <taxon>Fungi</taxon>
        <taxon>Dikarya</taxon>
        <taxon>Basidiomycota</taxon>
        <taxon>Agaricomycotina</taxon>
        <taxon>Agaricomycetes</taxon>
        <taxon>Russulales</taxon>
        <taxon>Auriscalpiaceae</taxon>
        <taxon>Artomyces</taxon>
    </lineage>
</organism>
<sequence length="424" mass="46864">MPPLQSIPPIMLSSRRSEPRTPSLGSPAQTPFFLPSNNRKSSDSWNSSNAEDLEWEWKPDQILLLSRTLDALPAHLLTPFNGPVPPSNLLDKIARGVSQAKGAVEWPHSLRATRSKLVELARSRDAIPEEEPQREALQHTTNVKRPLYRQSSMDFMQGAKLEDRTRLARNTTYHPYARHDSPSFYAQALNPSTPSSTTLHSGRSHTRDQPKTNSSSSRSSLRRSTSTLSSTSSSLSLPRVPVRRTDSLPIPTRRPDVSPPLKRPPAAPTYASSDEEEQIRTTKAKKARRAPATSPSPGASPAKPSRPRMNVQRNPSILGGELPHAQLISTPPTPHTHLPPSYNLPPAHLRVQIPTFGATTQYQHPPRTPRSPRLRRVRPAVFPTRPARRISFNSLGDGDVLLEPVEIIPGEGLGLGLESAFQLR</sequence>
<accession>A0ACB8TAJ8</accession>
<name>A0ACB8TAJ8_9AGAM</name>
<reference evidence="1" key="1">
    <citation type="submission" date="2021-03" db="EMBL/GenBank/DDBJ databases">
        <authorList>
            <consortium name="DOE Joint Genome Institute"/>
            <person name="Ahrendt S."/>
            <person name="Looney B.P."/>
            <person name="Miyauchi S."/>
            <person name="Morin E."/>
            <person name="Drula E."/>
            <person name="Courty P.E."/>
            <person name="Chicoki N."/>
            <person name="Fauchery L."/>
            <person name="Kohler A."/>
            <person name="Kuo A."/>
            <person name="Labutti K."/>
            <person name="Pangilinan J."/>
            <person name="Lipzen A."/>
            <person name="Riley R."/>
            <person name="Andreopoulos W."/>
            <person name="He G."/>
            <person name="Johnson J."/>
            <person name="Barry K.W."/>
            <person name="Grigoriev I.V."/>
            <person name="Nagy L."/>
            <person name="Hibbett D."/>
            <person name="Henrissat B."/>
            <person name="Matheny P.B."/>
            <person name="Labbe J."/>
            <person name="Martin F."/>
        </authorList>
    </citation>
    <scope>NUCLEOTIDE SEQUENCE</scope>
    <source>
        <strain evidence="1">HHB10654</strain>
    </source>
</reference>
<dbReference type="EMBL" id="MU277196">
    <property type="protein sequence ID" value="KAI0065327.1"/>
    <property type="molecule type" value="Genomic_DNA"/>
</dbReference>
<proteinExistence type="predicted"/>